<dbReference type="EMBL" id="CAWYQH010000024">
    <property type="protein sequence ID" value="CAK8675820.1"/>
    <property type="molecule type" value="Genomic_DNA"/>
</dbReference>
<comment type="similarity">
    <text evidence="2 3">Belongs to the pyridoxal phosphate-binding protein YggS/PROSC family.</text>
</comment>
<evidence type="ECO:0000313" key="5">
    <source>
        <dbReference type="EMBL" id="CAK8675820.1"/>
    </source>
</evidence>
<dbReference type="Pfam" id="PF01168">
    <property type="entry name" value="Ala_racemase_N"/>
    <property type="match status" value="1"/>
</dbReference>
<comment type="caution">
    <text evidence="5">The sequence shown here is derived from an EMBL/GenBank/DDBJ whole genome shotgun (WGS) entry which is preliminary data.</text>
</comment>
<dbReference type="PIRSF" id="PIRSF004848">
    <property type="entry name" value="YBL036c_PLPDEIII"/>
    <property type="match status" value="1"/>
</dbReference>
<feature type="domain" description="Alanine racemase N-terminal" evidence="4">
    <location>
        <begin position="41"/>
        <end position="249"/>
    </location>
</feature>
<organism evidence="5 6">
    <name type="scientific">Clavelina lepadiformis</name>
    <name type="common">Light-bulb sea squirt</name>
    <name type="synonym">Ascidia lepadiformis</name>
    <dbReference type="NCBI Taxonomy" id="159417"/>
    <lineage>
        <taxon>Eukaryota</taxon>
        <taxon>Metazoa</taxon>
        <taxon>Chordata</taxon>
        <taxon>Tunicata</taxon>
        <taxon>Ascidiacea</taxon>
        <taxon>Aplousobranchia</taxon>
        <taxon>Clavelinidae</taxon>
        <taxon>Clavelina</taxon>
    </lineage>
</organism>
<protein>
    <recommendedName>
        <fullName evidence="2">Pyridoxal phosphate homeostasis protein</fullName>
        <shortName evidence="2">PLP homeostasis protein</shortName>
    </recommendedName>
</protein>
<reference evidence="5 6" key="1">
    <citation type="submission" date="2024-02" db="EMBL/GenBank/DDBJ databases">
        <authorList>
            <person name="Daric V."/>
            <person name="Darras S."/>
        </authorList>
    </citation>
    <scope>NUCLEOTIDE SEQUENCE [LARGE SCALE GENOMIC DNA]</scope>
</reference>
<gene>
    <name evidence="5" type="ORF">CVLEPA_LOCUS5355</name>
</gene>
<dbReference type="HAMAP" id="MF_02087">
    <property type="entry name" value="PLP_homeostasis"/>
    <property type="match status" value="1"/>
</dbReference>
<evidence type="ECO:0000256" key="2">
    <source>
        <dbReference type="HAMAP-Rule" id="MF_03225"/>
    </source>
</evidence>
<dbReference type="SUPFAM" id="SSF51419">
    <property type="entry name" value="PLP-binding barrel"/>
    <property type="match status" value="1"/>
</dbReference>
<dbReference type="InterPro" id="IPR029066">
    <property type="entry name" value="PLP-binding_barrel"/>
</dbReference>
<evidence type="ECO:0000259" key="4">
    <source>
        <dbReference type="Pfam" id="PF01168"/>
    </source>
</evidence>
<name>A0ABP0F7Z3_CLALP</name>
<dbReference type="Proteomes" id="UP001642483">
    <property type="component" value="Unassembled WGS sequence"/>
</dbReference>
<sequence>MVMKYKVMPEVVVDIAANLVGIRNGMREAVKRRPSSLPQRDPVLVAVSKTKSLAAVRQAYEAGQRHFGENYLKELVMKSTNPDMTVICPDIKWHYIGMFQKKMASVLMRVTNLYMLETLTASQEADAVNSRWKGTEPLRVMIQVNTSGEESKSGASPEKCVDVSIHIYNKCPNLKLSGLMTIGSAGHDYSTGPNPDFELLWKCRTDVCNALEIPMSDLDLSMGMSADYEEAIKAGSTSVRVGSNIFGARDYSQTSKT</sequence>
<keyword evidence="6" id="KW-1185">Reference proteome</keyword>
<evidence type="ECO:0000256" key="3">
    <source>
        <dbReference type="RuleBase" id="RU004514"/>
    </source>
</evidence>
<evidence type="ECO:0000313" key="6">
    <source>
        <dbReference type="Proteomes" id="UP001642483"/>
    </source>
</evidence>
<evidence type="ECO:0000256" key="1">
    <source>
        <dbReference type="ARBA" id="ARBA00022898"/>
    </source>
</evidence>
<dbReference type="PANTHER" id="PTHR10146">
    <property type="entry name" value="PROLINE SYNTHETASE CO-TRANSCRIBED BACTERIAL HOMOLOG PROTEIN"/>
    <property type="match status" value="1"/>
</dbReference>
<keyword evidence="1 2" id="KW-0663">Pyridoxal phosphate</keyword>
<proteinExistence type="inferred from homology"/>
<dbReference type="Gene3D" id="3.20.20.10">
    <property type="entry name" value="Alanine racemase"/>
    <property type="match status" value="1"/>
</dbReference>
<accession>A0ABP0F7Z3</accession>
<feature type="modified residue" description="N6-(pyridoxal phosphate)lysine" evidence="2">
    <location>
        <position position="49"/>
    </location>
</feature>
<comment type="function">
    <text evidence="2">Pyridoxal 5'-phosphate (PLP)-binding protein, which may be involved in intracellular homeostatic regulation of pyridoxal 5'-phosphate (PLP), the active form of vitamin B6.</text>
</comment>
<dbReference type="InterPro" id="IPR011078">
    <property type="entry name" value="PyrdxlP_homeostasis"/>
</dbReference>
<dbReference type="PANTHER" id="PTHR10146:SF14">
    <property type="entry name" value="PYRIDOXAL PHOSPHATE HOMEOSTASIS PROTEIN"/>
    <property type="match status" value="1"/>
</dbReference>
<dbReference type="CDD" id="cd06822">
    <property type="entry name" value="PLPDE_III_YBL036c_euk"/>
    <property type="match status" value="1"/>
</dbReference>
<dbReference type="NCBIfam" id="TIGR00044">
    <property type="entry name" value="YggS family pyridoxal phosphate-dependent enzyme"/>
    <property type="match status" value="1"/>
</dbReference>
<dbReference type="InterPro" id="IPR001608">
    <property type="entry name" value="Ala_racemase_N"/>
</dbReference>